<gene>
    <name evidence="1" type="ORF">UFOVP581_49</name>
</gene>
<evidence type="ECO:0000313" key="1">
    <source>
        <dbReference type="EMBL" id="CAB4169117.1"/>
    </source>
</evidence>
<dbReference type="EMBL" id="LR796835">
    <property type="protein sequence ID" value="CAB4169117.1"/>
    <property type="molecule type" value="Genomic_DNA"/>
</dbReference>
<proteinExistence type="predicted"/>
<organism evidence="1">
    <name type="scientific">uncultured Caudovirales phage</name>
    <dbReference type="NCBI Taxonomy" id="2100421"/>
    <lineage>
        <taxon>Viruses</taxon>
        <taxon>Duplodnaviria</taxon>
        <taxon>Heunggongvirae</taxon>
        <taxon>Uroviricota</taxon>
        <taxon>Caudoviricetes</taxon>
        <taxon>Peduoviridae</taxon>
        <taxon>Maltschvirus</taxon>
        <taxon>Maltschvirus maltsch</taxon>
    </lineage>
</organism>
<protein>
    <submittedName>
        <fullName evidence="1">Uncharacterized protein</fullName>
    </submittedName>
</protein>
<sequence length="302" mass="33994">MQQLPDLSITVQGLVTKSNFQDFKNGALAVFNEIKTDLVTDDDFNEAESTVKWIKDIEDKLQQAKSDVINQMAGINEIISGLDEIKSVAANKRLTLDKLVKSLKETRKQERVNLYKSKLIDLIDSLQCKLSYGVRLQNTTVDFDSAIKGLKTLKSVDEKLAQALSQKEVELLQSTNTLLERLAYFEKAKNYHFLFNDISALIYQLGFIGLIDLRISEYEDKLAAERAAAERAAAERDLLLNSQKQEVAQTDNSIPTFAEPVIITTAKELPYIRKIDIYELVAKEFSISVYDAKEVVDGIFGA</sequence>
<name>A0A6J5PD51_9CAUD</name>
<reference evidence="1" key="1">
    <citation type="submission" date="2020-04" db="EMBL/GenBank/DDBJ databases">
        <authorList>
            <person name="Chiriac C."/>
            <person name="Salcher M."/>
            <person name="Ghai R."/>
            <person name="Kavagutti S V."/>
        </authorList>
    </citation>
    <scope>NUCLEOTIDE SEQUENCE</scope>
</reference>
<accession>A0A6J5PD51</accession>